<dbReference type="Proteomes" id="UP001359485">
    <property type="component" value="Unassembled WGS sequence"/>
</dbReference>
<name>A0ABR1AZM7_POLSC</name>
<comment type="caution">
    <text evidence="2">The sequence shown here is derived from an EMBL/GenBank/DDBJ whole genome shotgun (WGS) entry which is preliminary data.</text>
</comment>
<feature type="compositionally biased region" description="Polar residues" evidence="1">
    <location>
        <begin position="137"/>
        <end position="149"/>
    </location>
</feature>
<evidence type="ECO:0000313" key="2">
    <source>
        <dbReference type="EMBL" id="KAK6632036.1"/>
    </source>
</evidence>
<reference evidence="2 3" key="1">
    <citation type="submission" date="2023-09" db="EMBL/GenBank/DDBJ databases">
        <title>Genomes of two closely related lineages of the louse Polyplax serrata with different host specificities.</title>
        <authorList>
            <person name="Martinu J."/>
            <person name="Tarabai H."/>
            <person name="Stefka J."/>
            <person name="Hypsa V."/>
        </authorList>
    </citation>
    <scope>NUCLEOTIDE SEQUENCE [LARGE SCALE GENOMIC DNA]</scope>
    <source>
        <strain evidence="2">98ZLc_SE</strain>
    </source>
</reference>
<sequence length="258" mass="28216">MDVSDSRLFEFHFCQSTSNSFPWSKANDRLSEGTTPPPSKRTRTDSRCSPSPAPSTPLNGGLDLMRESLLGQALEGGPTLHSGTHHKGNSDSSLQAHSTGEESNSSDTNLSDRGPAEMPHLKSEPSDYSPNDEHTPHNMSNHLDPSRTPSFPAALLGLQGLPGLLPGPSGIHASQDPNFGERLPKKEISRHHGDSYVFHYKFVLRNVLSHANPPARENSRATTRPVVPRYPMVPISKNPQYPEETFPLRANFACLIAK</sequence>
<proteinExistence type="predicted"/>
<gene>
    <name evidence="2" type="ORF">RUM44_007066</name>
</gene>
<accession>A0ABR1AZM7</accession>
<organism evidence="2 3">
    <name type="scientific">Polyplax serrata</name>
    <name type="common">Common mouse louse</name>
    <dbReference type="NCBI Taxonomy" id="468196"/>
    <lineage>
        <taxon>Eukaryota</taxon>
        <taxon>Metazoa</taxon>
        <taxon>Ecdysozoa</taxon>
        <taxon>Arthropoda</taxon>
        <taxon>Hexapoda</taxon>
        <taxon>Insecta</taxon>
        <taxon>Pterygota</taxon>
        <taxon>Neoptera</taxon>
        <taxon>Paraneoptera</taxon>
        <taxon>Psocodea</taxon>
        <taxon>Troctomorpha</taxon>
        <taxon>Phthiraptera</taxon>
        <taxon>Anoplura</taxon>
        <taxon>Polyplacidae</taxon>
        <taxon>Polyplax</taxon>
    </lineage>
</organism>
<evidence type="ECO:0000256" key="1">
    <source>
        <dbReference type="SAM" id="MobiDB-lite"/>
    </source>
</evidence>
<keyword evidence="3" id="KW-1185">Reference proteome</keyword>
<feature type="compositionally biased region" description="Polar residues" evidence="1">
    <location>
        <begin position="90"/>
        <end position="111"/>
    </location>
</feature>
<dbReference type="EMBL" id="JAWJWF010000005">
    <property type="protein sequence ID" value="KAK6632036.1"/>
    <property type="molecule type" value="Genomic_DNA"/>
</dbReference>
<feature type="region of interest" description="Disordered" evidence="1">
    <location>
        <begin position="74"/>
        <end position="154"/>
    </location>
</feature>
<evidence type="ECO:0000313" key="3">
    <source>
        <dbReference type="Proteomes" id="UP001359485"/>
    </source>
</evidence>
<feature type="region of interest" description="Disordered" evidence="1">
    <location>
        <begin position="22"/>
        <end position="62"/>
    </location>
</feature>
<feature type="compositionally biased region" description="Basic and acidic residues" evidence="1">
    <location>
        <begin position="119"/>
        <end position="136"/>
    </location>
</feature>
<protein>
    <submittedName>
        <fullName evidence="2">Uncharacterized protein</fullName>
    </submittedName>
</protein>